<reference evidence="3" key="1">
    <citation type="submission" date="2014-02" db="EMBL/GenBank/DDBJ databases">
        <title>Expanding our view of genomic diversity in Candidatus Accumulibacter clades.</title>
        <authorList>
            <person name="Skennerton C.T."/>
            <person name="Barr J.J."/>
            <person name="Slater F.R."/>
            <person name="Bond P.L."/>
            <person name="Tyson G.W."/>
        </authorList>
    </citation>
    <scope>NUCLEOTIDE SEQUENCE [LARGE SCALE GENOMIC DNA]</scope>
</reference>
<sequence>MMETLYLLIPISVALVFLIAIAFWWSLRNGQFDDLEGPAYRILMDDDRSSDLSSQASENVTKGGPDGVPASDSCRPGPAANLCDS</sequence>
<protein>
    <submittedName>
        <fullName evidence="3">Cytochrome oxidase maturation protein, cbb3-type</fullName>
    </submittedName>
</protein>
<accession>A0A080MK69</accession>
<feature type="region of interest" description="Disordered" evidence="1">
    <location>
        <begin position="51"/>
        <end position="85"/>
    </location>
</feature>
<keyword evidence="2" id="KW-0812">Transmembrane</keyword>
<evidence type="ECO:0000313" key="4">
    <source>
        <dbReference type="Proteomes" id="UP000021315"/>
    </source>
</evidence>
<dbReference type="Proteomes" id="UP000021315">
    <property type="component" value="Unassembled WGS sequence"/>
</dbReference>
<evidence type="ECO:0000256" key="2">
    <source>
        <dbReference type="SAM" id="Phobius"/>
    </source>
</evidence>
<organism evidence="3 4">
    <name type="scientific">Candidatus Accumulibacter cognatus</name>
    <dbReference type="NCBI Taxonomy" id="2954383"/>
    <lineage>
        <taxon>Bacteria</taxon>
        <taxon>Pseudomonadati</taxon>
        <taxon>Pseudomonadota</taxon>
        <taxon>Betaproteobacteria</taxon>
        <taxon>Candidatus Accumulibacter</taxon>
    </lineage>
</organism>
<proteinExistence type="predicted"/>
<evidence type="ECO:0000256" key="1">
    <source>
        <dbReference type="SAM" id="MobiDB-lite"/>
    </source>
</evidence>
<dbReference type="InterPro" id="IPR004714">
    <property type="entry name" value="Cyt_oxidase_maturation_cbb3"/>
</dbReference>
<feature type="transmembrane region" description="Helical" evidence="2">
    <location>
        <begin position="6"/>
        <end position="27"/>
    </location>
</feature>
<name>A0A080MK69_9PROT</name>
<comment type="caution">
    <text evidence="3">The sequence shown here is derived from an EMBL/GenBank/DDBJ whole genome shotgun (WGS) entry which is preliminary data.</text>
</comment>
<dbReference type="NCBIfam" id="TIGR00847">
    <property type="entry name" value="ccoS"/>
    <property type="match status" value="1"/>
</dbReference>
<dbReference type="AlphaFoldDB" id="A0A080MK69"/>
<dbReference type="STRING" id="1453999.AW06_001068"/>
<dbReference type="PANTHER" id="PTHR41532:SF1">
    <property type="entry name" value="FIXS PROTEIN"/>
    <property type="match status" value="1"/>
</dbReference>
<keyword evidence="4" id="KW-1185">Reference proteome</keyword>
<dbReference type="PANTHER" id="PTHR41532">
    <property type="entry name" value="FIXS PROTEIN"/>
    <property type="match status" value="1"/>
</dbReference>
<evidence type="ECO:0000313" key="3">
    <source>
        <dbReference type="EMBL" id="KFB77694.1"/>
    </source>
</evidence>
<dbReference type="Pfam" id="PF03597">
    <property type="entry name" value="FixS"/>
    <property type="match status" value="1"/>
</dbReference>
<keyword evidence="2" id="KW-0472">Membrane</keyword>
<gene>
    <name evidence="3" type="ORF">AW06_001068</name>
</gene>
<keyword evidence="2" id="KW-1133">Transmembrane helix</keyword>
<dbReference type="EMBL" id="JDST02000018">
    <property type="protein sequence ID" value="KFB77694.1"/>
    <property type="molecule type" value="Genomic_DNA"/>
</dbReference>